<dbReference type="PRINTS" id="PR00081">
    <property type="entry name" value="GDHRDH"/>
</dbReference>
<dbReference type="FunFam" id="3.40.50.720:FF:000084">
    <property type="entry name" value="Short-chain dehydrogenase reductase"/>
    <property type="match status" value="1"/>
</dbReference>
<evidence type="ECO:0000256" key="3">
    <source>
        <dbReference type="ARBA" id="ARBA00069939"/>
    </source>
</evidence>
<gene>
    <name evidence="4" type="ORF">B7Y86_05755</name>
</gene>
<evidence type="ECO:0000256" key="2">
    <source>
        <dbReference type="ARBA" id="ARBA00066641"/>
    </source>
</evidence>
<dbReference type="PRINTS" id="PR00080">
    <property type="entry name" value="SDRFAMILY"/>
</dbReference>
<dbReference type="Proteomes" id="UP000216147">
    <property type="component" value="Unassembled WGS sequence"/>
</dbReference>
<evidence type="ECO:0000313" key="5">
    <source>
        <dbReference type="Proteomes" id="UP000216147"/>
    </source>
</evidence>
<sequence length="252" mass="26147">MTRRLEGRVALISGTGGGQGRAAALRFVQDGAIVFGCDVNAEADAETVRLVTEAGGVMTTMVCDLGDPEGAKSWIDKAVSDHGRIDIVYNNASAARFGSISDLSVEDWRFTIRNELDLVFLTTRFAWPHLAKQGGAIINIASTAGWQGSRGNGTIAHNATKGGVIAMTRQMALEGAPLGIRANSISPGFVITPGTRAFVENPAVRAGLIAGIPIGRPGEPEDVVGMAAFLASDEAAFITGADFIIDGGTTAC</sequence>
<dbReference type="AlphaFoldDB" id="A0A258HLZ4"/>
<dbReference type="SUPFAM" id="SSF51735">
    <property type="entry name" value="NAD(P)-binding Rossmann-fold domains"/>
    <property type="match status" value="1"/>
</dbReference>
<dbReference type="PANTHER" id="PTHR42760">
    <property type="entry name" value="SHORT-CHAIN DEHYDROGENASES/REDUCTASES FAMILY MEMBER"/>
    <property type="match status" value="1"/>
</dbReference>
<accession>A0A258HLZ4</accession>
<protein>
    <recommendedName>
        <fullName evidence="3">D-xylose 1-dehydrogenase</fullName>
        <ecNumber evidence="2">1.1.1.175</ecNumber>
    </recommendedName>
</protein>
<comment type="caution">
    <text evidence="4">The sequence shown here is derived from an EMBL/GenBank/DDBJ whole genome shotgun (WGS) entry which is preliminary data.</text>
</comment>
<dbReference type="EMBL" id="NCEQ01000005">
    <property type="protein sequence ID" value="OYX57637.1"/>
    <property type="molecule type" value="Genomic_DNA"/>
</dbReference>
<dbReference type="EC" id="1.1.1.175" evidence="2"/>
<evidence type="ECO:0000256" key="1">
    <source>
        <dbReference type="ARBA" id="ARBA00006484"/>
    </source>
</evidence>
<dbReference type="Gene3D" id="3.40.50.720">
    <property type="entry name" value="NAD(P)-binding Rossmann-like Domain"/>
    <property type="match status" value="1"/>
</dbReference>
<dbReference type="Pfam" id="PF13561">
    <property type="entry name" value="adh_short_C2"/>
    <property type="match status" value="1"/>
</dbReference>
<evidence type="ECO:0000313" key="4">
    <source>
        <dbReference type="EMBL" id="OYX57637.1"/>
    </source>
</evidence>
<reference evidence="4 5" key="1">
    <citation type="submission" date="2017-03" db="EMBL/GenBank/DDBJ databases">
        <title>Lifting the veil on microbial sulfur biogeochemistry in mining wastewaters.</title>
        <authorList>
            <person name="Kantor R.S."/>
            <person name="Colenbrander Nelson T."/>
            <person name="Marshall S."/>
            <person name="Bennett D."/>
            <person name="Apte S."/>
            <person name="Camacho D."/>
            <person name="Thomas B.C."/>
            <person name="Warren L.A."/>
            <person name="Banfield J.F."/>
        </authorList>
    </citation>
    <scope>NUCLEOTIDE SEQUENCE [LARGE SCALE GENOMIC DNA]</scope>
    <source>
        <strain evidence="4">32-68-21</strain>
    </source>
</reference>
<name>A0A258HLZ4_9CAUL</name>
<organism evidence="4 5">
    <name type="scientific">Brevundimonas subvibrioides</name>
    <dbReference type="NCBI Taxonomy" id="74313"/>
    <lineage>
        <taxon>Bacteria</taxon>
        <taxon>Pseudomonadati</taxon>
        <taxon>Pseudomonadota</taxon>
        <taxon>Alphaproteobacteria</taxon>
        <taxon>Caulobacterales</taxon>
        <taxon>Caulobacteraceae</taxon>
        <taxon>Brevundimonas</taxon>
    </lineage>
</organism>
<dbReference type="InterPro" id="IPR036291">
    <property type="entry name" value="NAD(P)-bd_dom_sf"/>
</dbReference>
<dbReference type="GO" id="GO:0047838">
    <property type="term" value="F:D-xylose 1-dehydrogenase (NAD+) activity"/>
    <property type="evidence" value="ECO:0007669"/>
    <property type="project" value="UniProtKB-EC"/>
</dbReference>
<dbReference type="CDD" id="cd05233">
    <property type="entry name" value="SDR_c"/>
    <property type="match status" value="1"/>
</dbReference>
<dbReference type="InterPro" id="IPR002347">
    <property type="entry name" value="SDR_fam"/>
</dbReference>
<comment type="similarity">
    <text evidence="1">Belongs to the short-chain dehydrogenases/reductases (SDR) family.</text>
</comment>
<proteinExistence type="inferred from homology"/>